<evidence type="ECO:0008006" key="10">
    <source>
        <dbReference type="Google" id="ProtNLM"/>
    </source>
</evidence>
<dbReference type="SUPFAM" id="SSF56519">
    <property type="entry name" value="Penicillin binding protein dimerisation domain"/>
    <property type="match status" value="1"/>
</dbReference>
<protein>
    <recommendedName>
        <fullName evidence="10">Penicillin-binding protein 2</fullName>
    </recommendedName>
</protein>
<dbReference type="GO" id="GO:0009252">
    <property type="term" value="P:peptidoglycan biosynthetic process"/>
    <property type="evidence" value="ECO:0007669"/>
    <property type="project" value="InterPro"/>
</dbReference>
<dbReference type="InterPro" id="IPR005311">
    <property type="entry name" value="PBP_dimer"/>
</dbReference>
<dbReference type="InterPro" id="IPR036138">
    <property type="entry name" value="PBP_dimer_sf"/>
</dbReference>
<evidence type="ECO:0000259" key="6">
    <source>
        <dbReference type="Pfam" id="PF00905"/>
    </source>
</evidence>
<gene>
    <name evidence="8" type="ORF">ABS32_02485</name>
</gene>
<evidence type="ECO:0000256" key="1">
    <source>
        <dbReference type="ARBA" id="ARBA00004370"/>
    </source>
</evidence>
<keyword evidence="5" id="KW-0812">Transmembrane</keyword>
<evidence type="ECO:0000256" key="2">
    <source>
        <dbReference type="ARBA" id="ARBA00022645"/>
    </source>
</evidence>
<evidence type="ECO:0000256" key="4">
    <source>
        <dbReference type="SAM" id="MobiDB-lite"/>
    </source>
</evidence>
<feature type="non-terminal residue" evidence="8">
    <location>
        <position position="1"/>
    </location>
</feature>
<dbReference type="PANTHER" id="PTHR30627">
    <property type="entry name" value="PEPTIDOGLYCAN D,D-TRANSPEPTIDASE"/>
    <property type="match status" value="1"/>
</dbReference>
<dbReference type="SUPFAM" id="SSF56601">
    <property type="entry name" value="beta-lactamase/transpeptidase-like"/>
    <property type="match status" value="1"/>
</dbReference>
<organism evidence="8 9">
    <name type="scientific">Verrucomicrobia subdivision 6 bacterium BACL9 MAG-120820-bin42</name>
    <dbReference type="NCBI Taxonomy" id="1655634"/>
    <lineage>
        <taxon>Bacteria</taxon>
        <taxon>Pseudomonadati</taxon>
        <taxon>Verrucomicrobiota</taxon>
        <taxon>Verrucomicrobiia</taxon>
        <taxon>Verrucomicrobiales</taxon>
        <taxon>Verrucomicrobia subdivision 6</taxon>
    </lineage>
</organism>
<evidence type="ECO:0000259" key="7">
    <source>
        <dbReference type="Pfam" id="PF03717"/>
    </source>
</evidence>
<comment type="subcellular location">
    <subcellularLocation>
        <location evidence="1">Membrane</location>
    </subcellularLocation>
</comment>
<dbReference type="Pfam" id="PF00905">
    <property type="entry name" value="Transpeptidase"/>
    <property type="match status" value="1"/>
</dbReference>
<evidence type="ECO:0000313" key="9">
    <source>
        <dbReference type="Proteomes" id="UP000051557"/>
    </source>
</evidence>
<dbReference type="GO" id="GO:0009002">
    <property type="term" value="F:serine-type D-Ala-D-Ala carboxypeptidase activity"/>
    <property type="evidence" value="ECO:0007669"/>
    <property type="project" value="InterPro"/>
</dbReference>
<keyword evidence="2" id="KW-0645">Protease</keyword>
<name>A0A0R2XFI8_9BACT</name>
<feature type="domain" description="Penicillin-binding protein transpeptidase" evidence="6">
    <location>
        <begin position="319"/>
        <end position="685"/>
    </location>
</feature>
<dbReference type="AlphaFoldDB" id="A0A0R2XFI8"/>
<evidence type="ECO:0000256" key="5">
    <source>
        <dbReference type="SAM" id="Phobius"/>
    </source>
</evidence>
<dbReference type="InterPro" id="IPR017790">
    <property type="entry name" value="Penicillin-binding_protein_2"/>
</dbReference>
<dbReference type="InterPro" id="IPR050515">
    <property type="entry name" value="Beta-lactam/transpept"/>
</dbReference>
<dbReference type="GO" id="GO:0071555">
    <property type="term" value="P:cell wall organization"/>
    <property type="evidence" value="ECO:0007669"/>
    <property type="project" value="TreeGrafter"/>
</dbReference>
<feature type="domain" description="Penicillin-binding protein dimerisation" evidence="7">
    <location>
        <begin position="88"/>
        <end position="285"/>
    </location>
</feature>
<reference evidence="8 9" key="1">
    <citation type="submission" date="2015-10" db="EMBL/GenBank/DDBJ databases">
        <title>Metagenome-Assembled Genomes uncover a global brackish microbiome.</title>
        <authorList>
            <person name="Hugerth L.W."/>
            <person name="Larsson J."/>
            <person name="Alneberg J."/>
            <person name="Lindh M.V."/>
            <person name="Legrand C."/>
            <person name="Pinhassi J."/>
            <person name="Andersson A.F."/>
        </authorList>
    </citation>
    <scope>NUCLEOTIDE SEQUENCE [LARGE SCALE GENOMIC DNA]</scope>
    <source>
        <strain evidence="8">BACL9 MAG-120820-bin42</strain>
    </source>
</reference>
<dbReference type="NCBIfam" id="TIGR03423">
    <property type="entry name" value="pbp2_mrdA"/>
    <property type="match status" value="1"/>
</dbReference>
<feature type="region of interest" description="Disordered" evidence="4">
    <location>
        <begin position="512"/>
        <end position="531"/>
    </location>
</feature>
<proteinExistence type="predicted"/>
<dbReference type="Gene3D" id="3.40.710.10">
    <property type="entry name" value="DD-peptidase/beta-lactamase superfamily"/>
    <property type="match status" value="1"/>
</dbReference>
<keyword evidence="3 5" id="KW-0472">Membrane</keyword>
<dbReference type="Gene3D" id="3.90.1310.10">
    <property type="entry name" value="Penicillin-binding protein 2a (Domain 2)"/>
    <property type="match status" value="1"/>
</dbReference>
<feature type="transmembrane region" description="Helical" evidence="5">
    <location>
        <begin position="44"/>
        <end position="63"/>
    </location>
</feature>
<dbReference type="InterPro" id="IPR012338">
    <property type="entry name" value="Beta-lactam/transpept-like"/>
</dbReference>
<dbReference type="Proteomes" id="UP000051557">
    <property type="component" value="Unassembled WGS sequence"/>
</dbReference>
<keyword evidence="2" id="KW-0378">Hydrolase</keyword>
<dbReference type="EMBL" id="LIDM01000060">
    <property type="protein sequence ID" value="KRP32788.1"/>
    <property type="molecule type" value="Genomic_DNA"/>
</dbReference>
<dbReference type="GO" id="GO:0008658">
    <property type="term" value="F:penicillin binding"/>
    <property type="evidence" value="ECO:0007669"/>
    <property type="project" value="InterPro"/>
</dbReference>
<dbReference type="Pfam" id="PF03717">
    <property type="entry name" value="PBP_dimer"/>
    <property type="match status" value="1"/>
</dbReference>
<keyword evidence="2" id="KW-0121">Carboxypeptidase</keyword>
<dbReference type="GO" id="GO:0005886">
    <property type="term" value="C:plasma membrane"/>
    <property type="evidence" value="ECO:0007669"/>
    <property type="project" value="TreeGrafter"/>
</dbReference>
<dbReference type="InterPro" id="IPR001460">
    <property type="entry name" value="PCN-bd_Tpept"/>
</dbReference>
<accession>A0A0R2XFI8</accession>
<evidence type="ECO:0000313" key="8">
    <source>
        <dbReference type="EMBL" id="KRP32788.1"/>
    </source>
</evidence>
<comment type="caution">
    <text evidence="8">The sequence shown here is derived from an EMBL/GenBank/DDBJ whole genome shotgun (WGS) entry which is preliminary data.</text>
</comment>
<sequence length="752" mass="81527">DERAGFGFAGLLDENASSAGGDSENGEEGIMLQPRRRANLSKRMTATMIVVGIAALILLQRLFVVQVVEGQKHAQTLIQQTTIPILLSPPRGLVLDRNGLPLAENRARYDVDLYVRELMGNYARAHRGRLPMTLVEVGLGEKKRKQKQVDIVKIVNETATEPLRNLGIVPNYEIDELRKHSQQRPNTPFQLATQIDFTTLSRMAERDPRIPGVQEAARPVRWYPYGALASHVMGFVGAPEEQTLETFQPEVIGKEGIEKGFEQDLEGVPGGKILKKNNLGFIMEEQGYQAPVPGHNVYLTLDVRVQTIVEGVMRRVGRGACVVMDPNSGDILAMCSVPNFDPNSFVPGGTGKSTDWKQLLTAESKPMLNRALGAYAPGSTFKTLTALAALENPAAKFTPQTVIHSPGAIEMAGRTWHDWNPDGQGSIALKRGLAMSCNTFFYQLGVRTGIESMSEMGKRIGFGQKLLLRPDGAPALAGEDPGTMPGREWMENRMAQRKKSYKTKIDAWVAEGQKSPRPKPPAVERWSDGHTANTSIGQGYVRVTPLQMAVMLSAVANGGTVYQPRLVQGVGRTTEKGTKATKEYPVAVKRGDLQVKPENLAAVREGLRAVVTEGTGKNAAVKDVEVAGKTGSAQFVTRIGGSTVKDTRTWFTGFAPLKEPKYVVIVLVEGGVSGGSTCAPLASEVLFKLFEMEKGVPPALVYQAPVVGHFHGVTASDGSYTPGDDDNGGLDGFFNWLDEGFGGGASRGLRRR</sequence>
<evidence type="ECO:0000256" key="3">
    <source>
        <dbReference type="ARBA" id="ARBA00023136"/>
    </source>
</evidence>
<keyword evidence="5" id="KW-1133">Transmembrane helix</keyword>